<dbReference type="SUPFAM" id="SSF52440">
    <property type="entry name" value="PreATP-grasp domain"/>
    <property type="match status" value="1"/>
</dbReference>
<dbReference type="Gene3D" id="3.30.1490.20">
    <property type="entry name" value="ATP-grasp fold, A domain"/>
    <property type="match status" value="1"/>
</dbReference>
<dbReference type="InterPro" id="IPR013815">
    <property type="entry name" value="ATP_grasp_subdomain_1"/>
</dbReference>
<dbReference type="GO" id="GO:0005524">
    <property type="term" value="F:ATP binding"/>
    <property type="evidence" value="ECO:0007669"/>
    <property type="project" value="UniProtKB-UniRule"/>
</dbReference>
<feature type="domain" description="ATP-grasp" evidence="5">
    <location>
        <begin position="121"/>
        <end position="313"/>
    </location>
</feature>
<dbReference type="SMART" id="SM01209">
    <property type="entry name" value="GARS_A"/>
    <property type="match status" value="1"/>
</dbReference>
<organism evidence="6 7">
    <name type="scientific">Azoarcus indigens</name>
    <dbReference type="NCBI Taxonomy" id="29545"/>
    <lineage>
        <taxon>Bacteria</taxon>
        <taxon>Pseudomonadati</taxon>
        <taxon>Pseudomonadota</taxon>
        <taxon>Betaproteobacteria</taxon>
        <taxon>Rhodocyclales</taxon>
        <taxon>Zoogloeaceae</taxon>
        <taxon>Azoarcus</taxon>
    </lineage>
</organism>
<dbReference type="OrthoDB" id="9803907at2"/>
<evidence type="ECO:0000256" key="4">
    <source>
        <dbReference type="PROSITE-ProRule" id="PRU00409"/>
    </source>
</evidence>
<evidence type="ECO:0000256" key="2">
    <source>
        <dbReference type="ARBA" id="ARBA00022741"/>
    </source>
</evidence>
<dbReference type="Gene3D" id="3.40.50.20">
    <property type="match status" value="1"/>
</dbReference>
<evidence type="ECO:0000256" key="1">
    <source>
        <dbReference type="ARBA" id="ARBA00022598"/>
    </source>
</evidence>
<dbReference type="AlphaFoldDB" id="A0A4R6DUL0"/>
<accession>A0A4R6DUL0</accession>
<dbReference type="InterPro" id="IPR052032">
    <property type="entry name" value="ATP-dep_AA_Ligase"/>
</dbReference>
<dbReference type="Proteomes" id="UP000295129">
    <property type="component" value="Unassembled WGS sequence"/>
</dbReference>
<dbReference type="PANTHER" id="PTHR43585">
    <property type="entry name" value="FUMIPYRROLE BIOSYNTHESIS PROTEIN C"/>
    <property type="match status" value="1"/>
</dbReference>
<comment type="caution">
    <text evidence="6">The sequence shown here is derived from an EMBL/GenBank/DDBJ whole genome shotgun (WGS) entry which is preliminary data.</text>
</comment>
<dbReference type="Pfam" id="PF13535">
    <property type="entry name" value="ATP-grasp_4"/>
    <property type="match status" value="1"/>
</dbReference>
<keyword evidence="3 4" id="KW-0067">ATP-binding</keyword>
<protein>
    <submittedName>
        <fullName evidence="6">Carbamoylphosphate synthase large subunit</fullName>
    </submittedName>
</protein>
<keyword evidence="1" id="KW-0436">Ligase</keyword>
<dbReference type="GO" id="GO:0016874">
    <property type="term" value="F:ligase activity"/>
    <property type="evidence" value="ECO:0007669"/>
    <property type="project" value="UniProtKB-KW"/>
</dbReference>
<dbReference type="InterPro" id="IPR016185">
    <property type="entry name" value="PreATP-grasp_dom_sf"/>
</dbReference>
<name>A0A4R6DUL0_9RHOO</name>
<dbReference type="RefSeq" id="WP_133593517.1">
    <property type="nucleotide sequence ID" value="NZ_SNVV01000015.1"/>
</dbReference>
<dbReference type="GO" id="GO:0046872">
    <property type="term" value="F:metal ion binding"/>
    <property type="evidence" value="ECO:0007669"/>
    <property type="project" value="InterPro"/>
</dbReference>
<dbReference type="InterPro" id="IPR011761">
    <property type="entry name" value="ATP-grasp"/>
</dbReference>
<dbReference type="SUPFAM" id="SSF56059">
    <property type="entry name" value="Glutathione synthetase ATP-binding domain-like"/>
    <property type="match status" value="1"/>
</dbReference>
<keyword evidence="7" id="KW-1185">Reference proteome</keyword>
<evidence type="ECO:0000256" key="3">
    <source>
        <dbReference type="ARBA" id="ARBA00022840"/>
    </source>
</evidence>
<gene>
    <name evidence="6" type="ORF">C7389_11560</name>
</gene>
<evidence type="ECO:0000259" key="5">
    <source>
        <dbReference type="PROSITE" id="PS50975"/>
    </source>
</evidence>
<dbReference type="Gene3D" id="3.30.470.20">
    <property type="entry name" value="ATP-grasp fold, B domain"/>
    <property type="match status" value="1"/>
</dbReference>
<keyword evidence="2 4" id="KW-0547">Nucleotide-binding</keyword>
<dbReference type="PANTHER" id="PTHR43585:SF2">
    <property type="entry name" value="ATP-GRASP ENZYME FSQD"/>
    <property type="match status" value="1"/>
</dbReference>
<dbReference type="EMBL" id="SNVV01000015">
    <property type="protein sequence ID" value="TDN48394.1"/>
    <property type="molecule type" value="Genomic_DNA"/>
</dbReference>
<reference evidence="6 7" key="1">
    <citation type="submission" date="2019-03" db="EMBL/GenBank/DDBJ databases">
        <title>Genomic Encyclopedia of Type Strains, Phase IV (KMG-IV): sequencing the most valuable type-strain genomes for metagenomic binning, comparative biology and taxonomic classification.</title>
        <authorList>
            <person name="Goeker M."/>
        </authorList>
    </citation>
    <scope>NUCLEOTIDE SEQUENCE [LARGE SCALE GENOMIC DNA]</scope>
    <source>
        <strain evidence="6 7">DSM 12121</strain>
    </source>
</reference>
<sequence length="425" mass="45798">MSLDVPSPAVATGKPKAIVLAGGFDQIGLIEELKRRNWKVVLVDYNPAPPAAPHADIHYQASTLDADAVTRIVQAEQASLLTTACTDQALLTVAQVSEALQLPCPFNTQATRQLTNKRWMKERMREAGIPTSAFTIQHEKADTPPSGLIFPLVCKPVDSNSSKGVTLAETPEQFPQAYACARAASRSGEVICEEYIDGAELSIDAFVINGTTHVLMVSESQKLANEQGAFPIHRSIQPAPAAHLLADRIKMVVSQIARAFDIDNSPMIVQAIASSRGLYILELSARIAGGAKHCFIKAATGYDVMRAYVDTLFGQHPSIPPTVFPMPADAPLHAMQYLYARPCMLAKLEGFDMLKAQGVILDYFPTKTPGMEVGSALNSSNRVAAALLSGVSTAALDEKLHQLFASARALDHNGNDMLLRQALQQ</sequence>
<evidence type="ECO:0000313" key="6">
    <source>
        <dbReference type="EMBL" id="TDN48394.1"/>
    </source>
</evidence>
<evidence type="ECO:0000313" key="7">
    <source>
        <dbReference type="Proteomes" id="UP000295129"/>
    </source>
</evidence>
<proteinExistence type="predicted"/>
<dbReference type="PROSITE" id="PS50975">
    <property type="entry name" value="ATP_GRASP"/>
    <property type="match status" value="1"/>
</dbReference>